<dbReference type="EMBL" id="BOMI01000021">
    <property type="protein sequence ID" value="GID72773.1"/>
    <property type="molecule type" value="Genomic_DNA"/>
</dbReference>
<dbReference type="Proteomes" id="UP000609879">
    <property type="component" value="Unassembled WGS sequence"/>
</dbReference>
<keyword evidence="2" id="KW-1185">Reference proteome</keyword>
<accession>A0ABQ3XYE6</accession>
<proteinExistence type="predicted"/>
<protein>
    <submittedName>
        <fullName evidence="1">Uncharacterized protein</fullName>
    </submittedName>
</protein>
<evidence type="ECO:0000313" key="1">
    <source>
        <dbReference type="EMBL" id="GID72773.1"/>
    </source>
</evidence>
<sequence length="456" mass="49763">MPDNPMLDTPMPDAPMPDAAAFATRLLRDEARGLLTRLDQVRPFALHETMVLAAALPYGAHVTIERFLHAARGHLRARVYAYLHWLDGIGSRATAAEQQRRFVLIRLEFNAVLSQFDLFTEVITQRSEHGTGVWLSGLDVLAADALRVDVAGYEPPPVVCYLARGPGAAIRRARTRLPGGRPNPVAIIRVPRERMVGGSVASSLIHEVGHECSAQLGLVESMRRDIAAAARRHPGGRGQGGSWPAWHAWIGEILADCFAVGRLGIAGTVGLLAVVSLPAYFVFRPSGDDPHPVPYLRVLISAGIGEALYPHPQWAALRRAWKDLYPLGELPAERVAQLRRIEADIPELVDLLLSHSPAALGGRRLGDMFDAGRRTPQRLLHLHRQWAGDVGVLARRSPSLVFAVLGQAKAADLISPERESRMLSTLLAAWAVRSSLDVVQNTSRTRAPALQPTGWS</sequence>
<comment type="caution">
    <text evidence="1">The sequence shown here is derived from an EMBL/GenBank/DDBJ whole genome shotgun (WGS) entry which is preliminary data.</text>
</comment>
<evidence type="ECO:0000313" key="2">
    <source>
        <dbReference type="Proteomes" id="UP000609879"/>
    </source>
</evidence>
<name>A0ABQ3XYE6_9ACTN</name>
<organism evidence="1 2">
    <name type="scientific">Paractinoplanes deccanensis</name>
    <dbReference type="NCBI Taxonomy" id="113561"/>
    <lineage>
        <taxon>Bacteria</taxon>
        <taxon>Bacillati</taxon>
        <taxon>Actinomycetota</taxon>
        <taxon>Actinomycetes</taxon>
        <taxon>Micromonosporales</taxon>
        <taxon>Micromonosporaceae</taxon>
        <taxon>Paractinoplanes</taxon>
    </lineage>
</organism>
<gene>
    <name evidence="1" type="ORF">Ade02nite_14140</name>
</gene>
<reference evidence="1 2" key="1">
    <citation type="submission" date="2021-01" db="EMBL/GenBank/DDBJ databases">
        <title>Whole genome shotgun sequence of Actinoplanes deccanensis NBRC 13994.</title>
        <authorList>
            <person name="Komaki H."/>
            <person name="Tamura T."/>
        </authorList>
    </citation>
    <scope>NUCLEOTIDE SEQUENCE [LARGE SCALE GENOMIC DNA]</scope>
    <source>
        <strain evidence="1 2">NBRC 13994</strain>
    </source>
</reference>